<reference evidence="1" key="1">
    <citation type="journal article" date="2021" name="Front. Microbiol.">
        <title>Comprehensive Comparative Genomics and Phenotyping of Methylobacterium Species.</title>
        <authorList>
            <person name="Alessa O."/>
            <person name="Ogura Y."/>
            <person name="Fujitani Y."/>
            <person name="Takami H."/>
            <person name="Hayashi T."/>
            <person name="Sahin N."/>
            <person name="Tani A."/>
        </authorList>
    </citation>
    <scope>NUCLEOTIDE SEQUENCE</scope>
    <source>
        <strain evidence="1">NBRC 15686</strain>
    </source>
</reference>
<name>A0ABQ4UIR5_9HYPH</name>
<dbReference type="InterPro" id="IPR029058">
    <property type="entry name" value="AB_hydrolase_fold"/>
</dbReference>
<dbReference type="Pfam" id="PF02450">
    <property type="entry name" value="LCAT"/>
    <property type="match status" value="1"/>
</dbReference>
<evidence type="ECO:0008006" key="3">
    <source>
        <dbReference type="Google" id="ProtNLM"/>
    </source>
</evidence>
<gene>
    <name evidence="1" type="ORF">LNAOJCKE_4375</name>
</gene>
<dbReference type="RefSeq" id="WP_238227583.1">
    <property type="nucleotide sequence ID" value="NZ_BPRC01000022.1"/>
</dbReference>
<evidence type="ECO:0000313" key="1">
    <source>
        <dbReference type="EMBL" id="GJE67149.1"/>
    </source>
</evidence>
<dbReference type="EMBL" id="BPRC01000022">
    <property type="protein sequence ID" value="GJE67149.1"/>
    <property type="molecule type" value="Genomic_DNA"/>
</dbReference>
<proteinExistence type="predicted"/>
<dbReference type="SUPFAM" id="SSF53474">
    <property type="entry name" value="alpha/beta-Hydrolases"/>
    <property type="match status" value="1"/>
</dbReference>
<reference evidence="1" key="2">
    <citation type="submission" date="2021-08" db="EMBL/GenBank/DDBJ databases">
        <authorList>
            <person name="Tani A."/>
            <person name="Ola A."/>
            <person name="Ogura Y."/>
            <person name="Katsura K."/>
            <person name="Hayashi T."/>
        </authorList>
    </citation>
    <scope>NUCLEOTIDE SEQUENCE</scope>
    <source>
        <strain evidence="1">NBRC 15686</strain>
    </source>
</reference>
<organism evidence="1 2">
    <name type="scientific">Methylorubrum aminovorans</name>
    <dbReference type="NCBI Taxonomy" id="269069"/>
    <lineage>
        <taxon>Bacteria</taxon>
        <taxon>Pseudomonadati</taxon>
        <taxon>Pseudomonadota</taxon>
        <taxon>Alphaproteobacteria</taxon>
        <taxon>Hyphomicrobiales</taxon>
        <taxon>Methylobacteriaceae</taxon>
        <taxon>Methylorubrum</taxon>
    </lineage>
</organism>
<dbReference type="Gene3D" id="3.40.50.1820">
    <property type="entry name" value="alpha/beta hydrolase"/>
    <property type="match status" value="1"/>
</dbReference>
<dbReference type="InterPro" id="IPR003386">
    <property type="entry name" value="LACT/PDAT_acylTrfase"/>
</dbReference>
<protein>
    <recommendedName>
        <fullName evidence="3">Lecithin:cholesterol acyltransferase</fullName>
    </recommendedName>
</protein>
<evidence type="ECO:0000313" key="2">
    <source>
        <dbReference type="Proteomes" id="UP001055039"/>
    </source>
</evidence>
<keyword evidence="2" id="KW-1185">Reference proteome</keyword>
<comment type="caution">
    <text evidence="1">The sequence shown here is derived from an EMBL/GenBank/DDBJ whole genome shotgun (WGS) entry which is preliminary data.</text>
</comment>
<dbReference type="PANTHER" id="PTHR11440">
    <property type="entry name" value="LECITHIN-CHOLESTEROL ACYLTRANSFERASE-RELATED"/>
    <property type="match status" value="1"/>
</dbReference>
<accession>A0ABQ4UIR5</accession>
<sequence length="454" mass="48915">MARYSNVVVLIPGILGSALSGPDGTTLWGTSAAALFRNVATLGRRLDALMLAGDDPAIDDLGDGIKATSPITDLHLLPGLWKIDGYTTIRTTLVDRLGLQPGGNYFEFAYDWRRDNRVAARALERQARTWLADWREKSGNGSARLVLIAHSMGGLVARHFLEVAGGWQDTAMLVTFGTPYRGAPNALKALANGQMLARAADVSALVRSLTSVYQLLPTYEAFVEADFSTARIGNVSGIPNLLADRVAAAQAFHDAIRDAQASNAANEAYARDFRIIPFIGTQQPTFNFARASSEGVELMRQHAGQNHGGDGTVPRVSALPGEMLTDEGAFFIADRHASLQNSNAALAHLCARLEGVSIDYGKFRDEVLATLSLEVDDAYPADEPIELKASCSAYRQRLQFSIHETETDAIAAEGWLWNCGGKELSGDVMLGPGVYRLRVTGEGVSPVTDIFTVF</sequence>
<dbReference type="Proteomes" id="UP001055039">
    <property type="component" value="Unassembled WGS sequence"/>
</dbReference>